<proteinExistence type="predicted"/>
<protein>
    <submittedName>
        <fullName evidence="1">Uncharacterized protein</fullName>
    </submittedName>
</protein>
<evidence type="ECO:0000313" key="1">
    <source>
        <dbReference type="EMBL" id="SPC81693.1"/>
    </source>
</evidence>
<gene>
    <name evidence="1" type="ORF">FSB_LOCUS9575</name>
</gene>
<dbReference type="AlphaFoldDB" id="A0A2N9F3G7"/>
<reference evidence="1" key="1">
    <citation type="submission" date="2018-02" db="EMBL/GenBank/DDBJ databases">
        <authorList>
            <person name="Cohen D.B."/>
            <person name="Kent A.D."/>
        </authorList>
    </citation>
    <scope>NUCLEOTIDE SEQUENCE</scope>
</reference>
<accession>A0A2N9F3G7</accession>
<organism evidence="1">
    <name type="scientific">Fagus sylvatica</name>
    <name type="common">Beechnut</name>
    <dbReference type="NCBI Taxonomy" id="28930"/>
    <lineage>
        <taxon>Eukaryota</taxon>
        <taxon>Viridiplantae</taxon>
        <taxon>Streptophyta</taxon>
        <taxon>Embryophyta</taxon>
        <taxon>Tracheophyta</taxon>
        <taxon>Spermatophyta</taxon>
        <taxon>Magnoliopsida</taxon>
        <taxon>eudicotyledons</taxon>
        <taxon>Gunneridae</taxon>
        <taxon>Pentapetalae</taxon>
        <taxon>rosids</taxon>
        <taxon>fabids</taxon>
        <taxon>Fagales</taxon>
        <taxon>Fagaceae</taxon>
        <taxon>Fagus</taxon>
    </lineage>
</organism>
<dbReference type="EMBL" id="OIVN01000531">
    <property type="protein sequence ID" value="SPC81693.1"/>
    <property type="molecule type" value="Genomic_DNA"/>
</dbReference>
<sequence>MGASLSLLPPERDWHCNKSESSHAPPRALFVPEKPTFCSPPPRLAAPFSLIHPLFVWESSVKISPPENITRALTRRCGDDASRRAFSSGVLVFSPQSQNNYNATCPLLENCGCATPCPLLLNLFLVSSVSVWCLCDPSVPSGVLESSGVFRAIRLF</sequence>
<name>A0A2N9F3G7_FAGSY</name>